<feature type="binding site" evidence="1">
    <location>
        <position position="188"/>
    </location>
    <ligand>
        <name>FAD</name>
        <dbReference type="ChEBI" id="CHEBI:57692"/>
        <note>ligand shared between neighboring subunits</note>
    </ligand>
</feature>
<accession>A0A4V2QBV2</accession>
<dbReference type="OrthoDB" id="9780625at2"/>
<protein>
    <recommendedName>
        <fullName evidence="1">Flavin-dependent thymidylate synthase</fullName>
        <shortName evidence="1">FDTS</shortName>
        <ecNumber evidence="1">2.1.1.148</ecNumber>
    </recommendedName>
    <alternativeName>
        <fullName evidence="1">FAD-dependent thymidylate synthase</fullName>
    </alternativeName>
    <alternativeName>
        <fullName evidence="1">Thymidylate synthase ThyX</fullName>
        <shortName evidence="1">TS</shortName>
        <shortName evidence="1">TSase</shortName>
    </alternativeName>
</protein>
<feature type="binding site" description="in other chain" evidence="1">
    <location>
        <position position="166"/>
    </location>
    <ligand>
        <name>dUMP</name>
        <dbReference type="ChEBI" id="CHEBI:246422"/>
        <note>ligand shared between dimeric partners</note>
    </ligand>
</feature>
<proteinExistence type="inferred from homology"/>
<comment type="subunit">
    <text evidence="1">Homotetramer.</text>
</comment>
<comment type="catalytic activity">
    <reaction evidence="1">
        <text>dUMP + (6R)-5,10-methylene-5,6,7,8-tetrahydrofolate + NADPH + H(+) = dTMP + (6S)-5,6,7,8-tetrahydrofolate + NADP(+)</text>
        <dbReference type="Rhea" id="RHEA:29043"/>
        <dbReference type="ChEBI" id="CHEBI:15378"/>
        <dbReference type="ChEBI" id="CHEBI:15636"/>
        <dbReference type="ChEBI" id="CHEBI:57453"/>
        <dbReference type="ChEBI" id="CHEBI:57783"/>
        <dbReference type="ChEBI" id="CHEBI:58349"/>
        <dbReference type="ChEBI" id="CHEBI:63528"/>
        <dbReference type="ChEBI" id="CHEBI:246422"/>
        <dbReference type="EC" id="2.1.1.148"/>
    </reaction>
</comment>
<comment type="similarity">
    <text evidence="1">Belongs to the thymidylate synthase ThyX family.</text>
</comment>
<keyword evidence="1" id="KW-0545">Nucleotide biosynthesis</keyword>
<dbReference type="GO" id="GO:0004799">
    <property type="term" value="F:thymidylate synthase activity"/>
    <property type="evidence" value="ECO:0007669"/>
    <property type="project" value="TreeGrafter"/>
</dbReference>
<keyword evidence="1" id="KW-0285">Flavoprotein</keyword>
<dbReference type="STRING" id="1650663.GCA_001486665_02148"/>
<evidence type="ECO:0000256" key="1">
    <source>
        <dbReference type="HAMAP-Rule" id="MF_01408"/>
    </source>
</evidence>
<dbReference type="PANTHER" id="PTHR34934">
    <property type="entry name" value="FLAVIN-DEPENDENT THYMIDYLATE SYNTHASE"/>
    <property type="match status" value="1"/>
</dbReference>
<dbReference type="GO" id="GO:0050797">
    <property type="term" value="F:thymidylate synthase (FAD) activity"/>
    <property type="evidence" value="ECO:0007669"/>
    <property type="project" value="UniProtKB-UniRule"/>
</dbReference>
<sequence length="260" mass="29076">MLNVSLIAYTPEPEKVVAAAAKLCYSNARIDDLLAGLTPEKSREFVERLAKLGHESPTEHVSFTFAIEGVSRSLLAQITRHRIASYSVQSQRYVRLDQFEYVTPPEIEADPAALEEFQTAMAQENENYKRIAALLKDGHIRRLTAQGMSEAEAAKKAEKMAIEDARFVLPNACDTKMVVTMNARSLQNFFRHRCCNRAQWEIRALADEMLRLVYPIAPSLFQMSGPGCVKGACPEGAMSCGETLAMREKYAALKKEALER</sequence>
<evidence type="ECO:0000313" key="3">
    <source>
        <dbReference type="Proteomes" id="UP000295184"/>
    </source>
</evidence>
<feature type="binding site" evidence="1">
    <location>
        <position position="193"/>
    </location>
    <ligand>
        <name>dUMP</name>
        <dbReference type="ChEBI" id="CHEBI:246422"/>
        <note>ligand shared between dimeric partners</note>
    </ligand>
</feature>
<keyword evidence="1" id="KW-0274">FAD</keyword>
<feature type="binding site" description="in other chain" evidence="1">
    <location>
        <begin position="90"/>
        <end position="92"/>
    </location>
    <ligand>
        <name>dUMP</name>
        <dbReference type="ChEBI" id="CHEBI:246422"/>
        <note>ligand shared between dimeric partners</note>
    </ligand>
</feature>
<dbReference type="InterPro" id="IPR003669">
    <property type="entry name" value="Thymidylate_synthase_ThyX"/>
</dbReference>
<comment type="caution">
    <text evidence="2">The sequence shown here is derived from an EMBL/GenBank/DDBJ whole genome shotgun (WGS) entry which is preliminary data.</text>
</comment>
<dbReference type="RefSeq" id="WP_058965176.1">
    <property type="nucleotide sequence ID" value="NZ_CABKVM010000017.1"/>
</dbReference>
<name>A0A4V2QBV2_9FIRM</name>
<dbReference type="Proteomes" id="UP000295184">
    <property type="component" value="Unassembled WGS sequence"/>
</dbReference>
<comment type="cofactor">
    <cofactor evidence="1">
        <name>FAD</name>
        <dbReference type="ChEBI" id="CHEBI:57692"/>
    </cofactor>
    <text evidence="1">Binds 4 FAD per tetramer. Each FAD binding site is formed by three monomers.</text>
</comment>
<evidence type="ECO:0000313" key="2">
    <source>
        <dbReference type="EMBL" id="TCL57342.1"/>
    </source>
</evidence>
<reference evidence="2 3" key="1">
    <citation type="submission" date="2019-03" db="EMBL/GenBank/DDBJ databases">
        <title>Genomic Encyclopedia of Type Strains, Phase IV (KMG-IV): sequencing the most valuable type-strain genomes for metagenomic binning, comparative biology and taxonomic classification.</title>
        <authorList>
            <person name="Goeker M."/>
        </authorList>
    </citation>
    <scope>NUCLEOTIDE SEQUENCE [LARGE SCALE GENOMIC DNA]</scope>
    <source>
        <strain evidence="2 3">DSM 100451</strain>
    </source>
</reference>
<dbReference type="PROSITE" id="PS51331">
    <property type="entry name" value="THYX"/>
    <property type="match status" value="1"/>
</dbReference>
<feature type="active site" description="Involved in ionization of N3 of dUMP, leading to its activation" evidence="1">
    <location>
        <position position="193"/>
    </location>
</feature>
<feature type="binding site" evidence="1">
    <location>
        <begin position="77"/>
        <end position="80"/>
    </location>
    <ligand>
        <name>dUMP</name>
        <dbReference type="ChEBI" id="CHEBI:246422"/>
        <note>ligand shared between dimeric partners</note>
    </ligand>
</feature>
<comment type="function">
    <text evidence="1">Catalyzes the reductive methylation of 2'-deoxyuridine-5'-monophosphate (dUMP) to 2'-deoxythymidine-5'-monophosphate (dTMP) while utilizing 5,10-methylenetetrahydrofolate (mTHF) as the methyl donor, and NADPH and FADH(2) as the reductant.</text>
</comment>
<dbReference type="InterPro" id="IPR036098">
    <property type="entry name" value="Thymidylate_synthase_ThyX_sf"/>
</dbReference>
<dbReference type="GO" id="GO:0070402">
    <property type="term" value="F:NADPH binding"/>
    <property type="evidence" value="ECO:0007669"/>
    <property type="project" value="TreeGrafter"/>
</dbReference>
<keyword evidence="1" id="KW-0521">NADP</keyword>
<dbReference type="GeneID" id="97380993"/>
<dbReference type="GO" id="GO:0006235">
    <property type="term" value="P:dTTP biosynthetic process"/>
    <property type="evidence" value="ECO:0007669"/>
    <property type="project" value="UniProtKB-UniRule"/>
</dbReference>
<comment type="pathway">
    <text evidence="1">Pyrimidine metabolism; dTTP biosynthesis.</text>
</comment>
<dbReference type="GO" id="GO:0006231">
    <property type="term" value="P:dTMP biosynthetic process"/>
    <property type="evidence" value="ECO:0007669"/>
    <property type="project" value="UniProtKB-UniRule"/>
</dbReference>
<dbReference type="HAMAP" id="MF_01408">
    <property type="entry name" value="ThyX"/>
    <property type="match status" value="1"/>
</dbReference>
<dbReference type="PANTHER" id="PTHR34934:SF1">
    <property type="entry name" value="FLAVIN-DEPENDENT THYMIDYLATE SYNTHASE"/>
    <property type="match status" value="1"/>
</dbReference>
<keyword evidence="1" id="KW-0489">Methyltransferase</keyword>
<dbReference type="AlphaFoldDB" id="A0A4V2QBV2"/>
<feature type="binding site" evidence="1">
    <location>
        <begin position="80"/>
        <end position="82"/>
    </location>
    <ligand>
        <name>FAD</name>
        <dbReference type="ChEBI" id="CHEBI:57692"/>
        <note>ligand shared between neighboring subunits</note>
    </ligand>
</feature>
<organism evidence="2 3">
    <name type="scientific">Allofournierella massiliensis</name>
    <dbReference type="NCBI Taxonomy" id="1650663"/>
    <lineage>
        <taxon>Bacteria</taxon>
        <taxon>Bacillati</taxon>
        <taxon>Bacillota</taxon>
        <taxon>Clostridia</taxon>
        <taxon>Eubacteriales</taxon>
        <taxon>Oscillospiraceae</taxon>
        <taxon>Allofournierella</taxon>
    </lineage>
</organism>
<dbReference type="GO" id="GO:0050660">
    <property type="term" value="F:flavin adenine dinucleotide binding"/>
    <property type="evidence" value="ECO:0007669"/>
    <property type="project" value="UniProtKB-UniRule"/>
</dbReference>
<keyword evidence="1" id="KW-0808">Transferase</keyword>
<dbReference type="UniPathway" id="UPA00575"/>
<dbReference type="EMBL" id="SLUM01000010">
    <property type="protein sequence ID" value="TCL57342.1"/>
    <property type="molecule type" value="Genomic_DNA"/>
</dbReference>
<dbReference type="Gene3D" id="3.30.1360.170">
    <property type="match status" value="1"/>
</dbReference>
<feature type="binding site" evidence="1">
    <location>
        <begin position="182"/>
        <end position="184"/>
    </location>
    <ligand>
        <name>FAD</name>
        <dbReference type="ChEBI" id="CHEBI:57692"/>
        <note>ligand shared between neighboring subunits</note>
    </ligand>
</feature>
<dbReference type="EC" id="2.1.1.148" evidence="1"/>
<dbReference type="NCBIfam" id="TIGR02170">
    <property type="entry name" value="thyX"/>
    <property type="match status" value="1"/>
</dbReference>
<dbReference type="Pfam" id="PF02511">
    <property type="entry name" value="Thy1"/>
    <property type="match status" value="1"/>
</dbReference>
<dbReference type="GO" id="GO:0032259">
    <property type="term" value="P:methylation"/>
    <property type="evidence" value="ECO:0007669"/>
    <property type="project" value="UniProtKB-KW"/>
</dbReference>
<dbReference type="SUPFAM" id="SSF69796">
    <property type="entry name" value="Thymidylate synthase-complementing protein Thy1"/>
    <property type="match status" value="1"/>
</dbReference>
<feature type="binding site" evidence="1">
    <location>
        <position position="56"/>
    </location>
    <ligand>
        <name>FAD</name>
        <dbReference type="ChEBI" id="CHEBI:57692"/>
        <note>ligand shared between neighboring subunits</note>
    </ligand>
</feature>
<dbReference type="CDD" id="cd20175">
    <property type="entry name" value="ThyX"/>
    <property type="match status" value="1"/>
</dbReference>
<comment type="caution">
    <text evidence="1">Lacks conserved residue(s) required for the propagation of feature annotation.</text>
</comment>
<gene>
    <name evidence="1" type="primary">thyX</name>
    <name evidence="2" type="ORF">EDD77_11017</name>
</gene>